<dbReference type="FunCoup" id="Q9N5K6">
    <property type="interactions" value="5"/>
</dbReference>
<dbReference type="CTD" id="178582"/>
<dbReference type="GeneID" id="178582"/>
<dbReference type="PANTHER" id="PTHR22899">
    <property type="entry name" value="CYCLIN-RELATED F-BOX FAMILY"/>
    <property type="match status" value="1"/>
</dbReference>
<dbReference type="UCSC" id="H24O09.2">
    <property type="organism name" value="c. elegans"/>
</dbReference>
<dbReference type="InterPro" id="IPR053222">
    <property type="entry name" value="Zygotic_Embryogenesis-Asso"/>
</dbReference>
<dbReference type="OrthoDB" id="5890869at2759"/>
<dbReference type="KEGG" id="cel:CELE_H24O09.2"/>
<dbReference type="PhylomeDB" id="Q9N5K6"/>
<reference evidence="2 3" key="1">
    <citation type="journal article" date="1998" name="Science">
        <title>Genome sequence of the nematode C. elegans: a platform for investigating biology.</title>
        <authorList>
            <consortium name="The C. elegans sequencing consortium"/>
            <person name="Sulson J.E."/>
            <person name="Waterston R."/>
        </authorList>
    </citation>
    <scope>NUCLEOTIDE SEQUENCE [LARGE SCALE GENOMIC DNA]</scope>
    <source>
        <strain evidence="2 3">Bristol N2</strain>
    </source>
</reference>
<sequence>MNILRLPTKALRCTLQHWPLLEILTFSLFSKKTKNLSKSLHRSALSISVNVEELIELKIQIARRDTINFIFYTSRYRANPYYDPNAGVVLIDNPDEYIGIVDTTKNSRIWMHFPNMGIRDFVDHFFDVLSLSKLDEFSISKDNYCTQEFCDEFKELDVQTFVSPLQMDNSSFYQKIIRMFSSRSKRLDFGLPTFPFKTHTAQEFMFQNFNFFQILYKCSLVEVLSINSTLIYGEDLIGVNQLNVFLRHWINGSNPRLEYFQFYVYLQTSLEDLFSIIFNKVNYQRQPDSLLRAFCLSVQGYDDLIYNLKKIKGGMDIERTDGARATVKINGVGHNHFVQFFKWDNN</sequence>
<dbReference type="InParanoid" id="Q9N5K6"/>
<gene>
    <name evidence="2 4" type="primary">fbxb-72</name>
    <name evidence="2" type="ORF">CELE_H24O09.2</name>
    <name evidence="4" type="ORF">H24O09.2</name>
</gene>
<dbReference type="Bgee" id="WBGene00019243">
    <property type="expression patterns" value="Expressed in embryo and 4 other cell types or tissues"/>
</dbReference>
<evidence type="ECO:0000313" key="3">
    <source>
        <dbReference type="Proteomes" id="UP000001940"/>
    </source>
</evidence>
<dbReference type="InterPro" id="IPR012885">
    <property type="entry name" value="F-box_Sdz-33"/>
</dbReference>
<evidence type="ECO:0000313" key="2">
    <source>
        <dbReference type="EMBL" id="CCD63257.1"/>
    </source>
</evidence>
<protein>
    <submittedName>
        <fullName evidence="2">F-box domain-containing protein</fullName>
    </submittedName>
</protein>
<dbReference type="AGR" id="WB:WBGene00019243"/>
<evidence type="ECO:0000259" key="1">
    <source>
        <dbReference type="PROSITE" id="PS50181"/>
    </source>
</evidence>
<accession>Q9N5K6</accession>
<evidence type="ECO:0000313" key="4">
    <source>
        <dbReference type="WormBase" id="H24O09.2"/>
    </source>
</evidence>
<dbReference type="PROSITE" id="PS50181">
    <property type="entry name" value="FBOX"/>
    <property type="match status" value="1"/>
</dbReference>
<dbReference type="OMA" id="INCIRIT"/>
<keyword evidence="3" id="KW-1185">Reference proteome</keyword>
<dbReference type="Pfam" id="PF07735">
    <property type="entry name" value="FBA_2"/>
    <property type="match status" value="1"/>
</dbReference>
<dbReference type="EMBL" id="BX284605">
    <property type="protein sequence ID" value="CCD63257.1"/>
    <property type="molecule type" value="Genomic_DNA"/>
</dbReference>
<dbReference type="RefSeq" id="NP_503305.1">
    <property type="nucleotide sequence ID" value="NM_070904.4"/>
</dbReference>
<feature type="domain" description="F-box" evidence="1">
    <location>
        <begin position="1"/>
        <end position="47"/>
    </location>
</feature>
<proteinExistence type="predicted"/>
<dbReference type="PaxDb" id="6239-H24O09.2"/>
<organism evidence="2 3">
    <name type="scientific">Caenorhabditis elegans</name>
    <dbReference type="NCBI Taxonomy" id="6239"/>
    <lineage>
        <taxon>Eukaryota</taxon>
        <taxon>Metazoa</taxon>
        <taxon>Ecdysozoa</taxon>
        <taxon>Nematoda</taxon>
        <taxon>Chromadorea</taxon>
        <taxon>Rhabditida</taxon>
        <taxon>Rhabditina</taxon>
        <taxon>Rhabditomorpha</taxon>
        <taxon>Rhabditoidea</taxon>
        <taxon>Rhabditidae</taxon>
        <taxon>Peloderinae</taxon>
        <taxon>Caenorhabditis</taxon>
    </lineage>
</organism>
<name>Q9N5K6_CAEEL</name>
<dbReference type="Pfam" id="PF00646">
    <property type="entry name" value="F-box"/>
    <property type="match status" value="1"/>
</dbReference>
<dbReference type="HOGENOM" id="CLU_028840_1_3_1"/>
<dbReference type="AlphaFoldDB" id="Q9N5K6"/>
<dbReference type="WormBase" id="H24O09.2">
    <property type="protein sequence ID" value="CE23825"/>
    <property type="gene ID" value="WBGene00019243"/>
    <property type="gene designation" value="fbxb-72"/>
</dbReference>
<dbReference type="InterPro" id="IPR001810">
    <property type="entry name" value="F-box_dom"/>
</dbReference>
<dbReference type="Proteomes" id="UP000001940">
    <property type="component" value="Chromosome V"/>
</dbReference>
<dbReference type="PANTHER" id="PTHR22899:SF0">
    <property type="entry name" value="F-BOX ASSOCIATED DOMAIN-CONTAINING PROTEIN-RELATED"/>
    <property type="match status" value="1"/>
</dbReference>